<keyword evidence="1" id="KW-0880">Kelch repeat</keyword>
<evidence type="ECO:0000256" key="2">
    <source>
        <dbReference type="ARBA" id="ARBA00022737"/>
    </source>
</evidence>
<comment type="caution">
    <text evidence="4">The sequence shown here is derived from an EMBL/GenBank/DDBJ whole genome shotgun (WGS) entry which is preliminary data.</text>
</comment>
<reference evidence="5" key="1">
    <citation type="journal article" date="2019" name="Int. J. Syst. Evol. Microbiol.">
        <title>The Global Catalogue of Microorganisms (GCM) 10K type strain sequencing project: providing services to taxonomists for standard genome sequencing and annotation.</title>
        <authorList>
            <consortium name="The Broad Institute Genomics Platform"/>
            <consortium name="The Broad Institute Genome Sequencing Center for Infectious Disease"/>
            <person name="Wu L."/>
            <person name="Ma J."/>
        </authorList>
    </citation>
    <scope>NUCLEOTIDE SEQUENCE [LARGE SCALE GENOMIC DNA]</scope>
    <source>
        <strain evidence="5">CGMCC 4.7020</strain>
    </source>
</reference>
<dbReference type="SMART" id="SM00612">
    <property type="entry name" value="Kelch"/>
    <property type="match status" value="5"/>
</dbReference>
<dbReference type="SUPFAM" id="SSF117281">
    <property type="entry name" value="Kelch motif"/>
    <property type="match status" value="1"/>
</dbReference>
<protein>
    <submittedName>
        <fullName evidence="4">Carboxypeptidase regulatory-like domain-containing protein</fullName>
    </submittedName>
</protein>
<dbReference type="SUPFAM" id="SSF49464">
    <property type="entry name" value="Carboxypeptidase regulatory domain-like"/>
    <property type="match status" value="3"/>
</dbReference>
<dbReference type="InterPro" id="IPR030400">
    <property type="entry name" value="Sedolisin_dom"/>
</dbReference>
<dbReference type="InterPro" id="IPR008969">
    <property type="entry name" value="CarboxyPept-like_regulatory"/>
</dbReference>
<dbReference type="InterPro" id="IPR013784">
    <property type="entry name" value="Carb-bd-like_fold"/>
</dbReference>
<keyword evidence="5" id="KW-1185">Reference proteome</keyword>
<sequence length="1384" mass="141590">MRTTGTTTRTRSPLRRTISTGLAVLGATAMALLGLQAPASASDAAPASASAASDGARPLFEPTCAVPKRSHFSCFALRRSDVKSVKGVMRSADTPNGYGAADLQSAYNLAADGGGGQTVAIVDAFDDPSAEADLAVYREQYGLPACTTDNGCFHKVSQRGGTDYPDPDPGWAGEISLDLDMVSAVAPNAHILLVEADDNSFESLSSAVDEAVALGAKFVSNSYGSDYRGGNGEDPSETTTLDAHYNHPGVAITASTGDYAYGVGYPAASQYVTSVGGTTLTRAPSTPRGWTESAWNLAGSGCSLYEPKPAFQHDTGCDNRALADVSAVAEDVAVYQTYGNGGWAVYGGTSVSAPIIASVYADAGTPVSGTYPNSYPYATHAGINDITTGSNGSCSPSYLCNGTDGYDGPTGLGTPAGLAAFRSGPHGVIAGSVTDGATGKAVSGATVSAGTNVAHTDASGAYSLAVPTGTYDVTVQAFGYADGSADKVVVDDGATLTKSFSLTPVPSRTVAGKVVDGSGHGWPLYAKITADGVPGSVWTDPASGSYSLDLPEGHTYTLHVATASTGYRAVTKKIDVGGSDQTVGFSVPVDSWATSTPGYQVHDTGSTEPFDATDAPPAGWSVVNADGTEGGWQFDDPGNRGNGTGGDGAFAVVDSDHFGGAASQDTSLVTPVYDFSGKDNPELAFNTQYQQFTNQTAEVEATEDGGKTWTKVWTAGSSIFPGQRITVPLTDFAGKSAVRLRFHFTSHFGWWWSVDNVLIGDREVTPTPGALVVGTVTDANTATGVVGATVTSQDKPAEQATTVATPDDPNLPDGFYSLLSTTFGSHPFTAAKSKYTSLSKAAKVGADSTVTADFRLKAGNITITPASVAATVAWGGSKSQNLTVKNTGGAPATVKLGEQSGAFTQQGKGAALRTVKGDFTPLSSKAHAKSGTAKPAAVPSDGPWQTVPDFPGAIMDNAVGAHDGKVYSAFGYTGSADSKDMYVLDPVAGSWTKLASASDTREDPAHGFIDGKFYAVGGWASSGNPDAKLEIYDPSSDSWTTGASAPKPYAGSGSTVLDGKLYMIGGCGADSCGTTDASVYDPKTDTWSKIAAYPEPISWQACGAIDDLLYCAGGLGSDNNDVTHTYVYDPGADSWSQLADMPSAQWGSASTAANGQLLLAGGVGNNALTNRSQAFDPKAGTWSALPNPTVPTYRGGGAPGFYKIGGGTAPSTPTSKAELLPGYDQTGSGDITWLGESTQQLTLEPGAKATVTVSLDASVPEVTQPGDLTAALTVGTDTPYSVPRVPVSLHVNPPKTWGKITGTVLGATSSGGTAPLAGATVQIDSWASTYTLTTAADGTYALWLDARNNPLTVIVAKDGYQPTVTTVKIQKGATVTSNFTLKRK</sequence>
<dbReference type="Gene3D" id="2.120.10.80">
    <property type="entry name" value="Kelch-type beta propeller"/>
    <property type="match status" value="1"/>
</dbReference>
<dbReference type="InterPro" id="IPR036852">
    <property type="entry name" value="Peptidase_S8/S53_dom_sf"/>
</dbReference>
<dbReference type="InterPro" id="IPR015915">
    <property type="entry name" value="Kelch-typ_b-propeller"/>
</dbReference>
<evidence type="ECO:0000259" key="3">
    <source>
        <dbReference type="PROSITE" id="PS51695"/>
    </source>
</evidence>
<accession>A0ABW3XSY5</accession>
<dbReference type="CDD" id="cd04056">
    <property type="entry name" value="Peptidases_S53"/>
    <property type="match status" value="1"/>
</dbReference>
<dbReference type="NCBIfam" id="NF038128">
    <property type="entry name" value="choice_anch_J"/>
    <property type="match status" value="1"/>
</dbReference>
<dbReference type="PANTHER" id="PTHR46344:SF27">
    <property type="entry name" value="KELCH REPEAT SUPERFAMILY PROTEIN"/>
    <property type="match status" value="1"/>
</dbReference>
<keyword evidence="2" id="KW-0677">Repeat</keyword>
<dbReference type="SUPFAM" id="SSF52743">
    <property type="entry name" value="Subtilisin-like"/>
    <property type="match status" value="1"/>
</dbReference>
<feature type="domain" description="Peptidase S53" evidence="3">
    <location>
        <begin position="94"/>
        <end position="427"/>
    </location>
</feature>
<dbReference type="RefSeq" id="WP_381330443.1">
    <property type="nucleotide sequence ID" value="NZ_JBHTMM010000090.1"/>
</dbReference>
<dbReference type="SUPFAM" id="SSF49452">
    <property type="entry name" value="Starch-binding domain-like"/>
    <property type="match status" value="1"/>
</dbReference>
<name>A0ABW3XSY5_9ACTN</name>
<dbReference type="InterPro" id="IPR006652">
    <property type="entry name" value="Kelch_1"/>
</dbReference>
<dbReference type="PROSITE" id="PS51695">
    <property type="entry name" value="SEDOLISIN"/>
    <property type="match status" value="1"/>
</dbReference>
<dbReference type="Gene3D" id="2.60.120.260">
    <property type="entry name" value="Galactose-binding domain-like"/>
    <property type="match status" value="1"/>
</dbReference>
<evidence type="ECO:0000313" key="5">
    <source>
        <dbReference type="Proteomes" id="UP001597058"/>
    </source>
</evidence>
<dbReference type="Pfam" id="PF13620">
    <property type="entry name" value="CarboxypepD_reg"/>
    <property type="match status" value="2"/>
</dbReference>
<dbReference type="PANTHER" id="PTHR46344">
    <property type="entry name" value="OS02G0202900 PROTEIN"/>
    <property type="match status" value="1"/>
</dbReference>
<evidence type="ECO:0000313" key="4">
    <source>
        <dbReference type="EMBL" id="MFD1311770.1"/>
    </source>
</evidence>
<dbReference type="Proteomes" id="UP001597058">
    <property type="component" value="Unassembled WGS sequence"/>
</dbReference>
<dbReference type="Pfam" id="PF24681">
    <property type="entry name" value="Kelch_KLHDC2_KLHL20_DRC7"/>
    <property type="match status" value="1"/>
</dbReference>
<organism evidence="4 5">
    <name type="scientific">Streptomyces kaempferi</name>
    <dbReference type="NCBI Taxonomy" id="333725"/>
    <lineage>
        <taxon>Bacteria</taxon>
        <taxon>Bacillati</taxon>
        <taxon>Actinomycetota</taxon>
        <taxon>Actinomycetes</taxon>
        <taxon>Kitasatosporales</taxon>
        <taxon>Streptomycetaceae</taxon>
        <taxon>Streptomyces</taxon>
    </lineage>
</organism>
<proteinExistence type="predicted"/>
<gene>
    <name evidence="4" type="ORF">ACFQ5X_38965</name>
</gene>
<evidence type="ECO:0000256" key="1">
    <source>
        <dbReference type="ARBA" id="ARBA00022441"/>
    </source>
</evidence>
<dbReference type="Gene3D" id="2.60.40.1120">
    <property type="entry name" value="Carboxypeptidase-like, regulatory domain"/>
    <property type="match status" value="4"/>
</dbReference>
<dbReference type="Gene3D" id="3.40.50.200">
    <property type="entry name" value="Peptidase S8/S53 domain"/>
    <property type="match status" value="1"/>
</dbReference>
<dbReference type="EMBL" id="JBHTMM010000090">
    <property type="protein sequence ID" value="MFD1311770.1"/>
    <property type="molecule type" value="Genomic_DNA"/>
</dbReference>